<dbReference type="Gene3D" id="2.60.40.1120">
    <property type="entry name" value="Carboxypeptidase-like, regulatory domain"/>
    <property type="match status" value="1"/>
</dbReference>
<gene>
    <name evidence="7" type="ORF">HNQ52_001339</name>
</gene>
<reference evidence="7 8" key="1">
    <citation type="submission" date="2020-08" db="EMBL/GenBank/DDBJ databases">
        <title>Genomic Encyclopedia of Type Strains, Phase IV (KMG-IV): sequencing the most valuable type-strain genomes for metagenomic binning, comparative biology and taxonomic classification.</title>
        <authorList>
            <person name="Goeker M."/>
        </authorList>
    </citation>
    <scope>NUCLEOTIDE SEQUENCE [LARGE SCALE GENOMIC DNA]</scope>
    <source>
        <strain evidence="7 8">DSM 24163</strain>
    </source>
</reference>
<feature type="domain" description="Peptidase M14" evidence="6">
    <location>
        <begin position="106"/>
        <end position="414"/>
    </location>
</feature>
<evidence type="ECO:0000256" key="2">
    <source>
        <dbReference type="ARBA" id="ARBA00005988"/>
    </source>
</evidence>
<dbReference type="EMBL" id="JACHHP010000002">
    <property type="protein sequence ID" value="MBB5207810.1"/>
    <property type="molecule type" value="Genomic_DNA"/>
</dbReference>
<dbReference type="SMART" id="SM00631">
    <property type="entry name" value="Zn_pept"/>
    <property type="match status" value="1"/>
</dbReference>
<dbReference type="GO" id="GO:0004181">
    <property type="term" value="F:metallocarboxypeptidase activity"/>
    <property type="evidence" value="ECO:0007669"/>
    <property type="project" value="InterPro"/>
</dbReference>
<dbReference type="InterPro" id="IPR057247">
    <property type="entry name" value="CARBOXYPEPT_ZN_2"/>
</dbReference>
<keyword evidence="4" id="KW-0862">Zinc</keyword>
<dbReference type="PANTHER" id="PTHR11705">
    <property type="entry name" value="PROTEASE FAMILY M14 CARBOXYPEPTIDASE A,B"/>
    <property type="match status" value="1"/>
</dbReference>
<accession>A0A7W8D6Q9</accession>
<evidence type="ECO:0000256" key="5">
    <source>
        <dbReference type="PROSITE-ProRule" id="PRU01379"/>
    </source>
</evidence>
<feature type="active site" description="Proton donor/acceptor" evidence="5">
    <location>
        <position position="384"/>
    </location>
</feature>
<dbReference type="Gene3D" id="2.60.120.260">
    <property type="entry name" value="Galactose-binding domain-like"/>
    <property type="match status" value="1"/>
</dbReference>
<keyword evidence="8" id="KW-1185">Reference proteome</keyword>
<dbReference type="PRINTS" id="PR00765">
    <property type="entry name" value="CRBOXYPTASEA"/>
</dbReference>
<proteinExistence type="inferred from homology"/>
<dbReference type="SUPFAM" id="SSF53187">
    <property type="entry name" value="Zn-dependent exopeptidases"/>
    <property type="match status" value="1"/>
</dbReference>
<dbReference type="SUPFAM" id="SSF49464">
    <property type="entry name" value="Carboxypeptidase regulatory domain-like"/>
    <property type="match status" value="1"/>
</dbReference>
<dbReference type="RefSeq" id="WP_183960332.1">
    <property type="nucleotide sequence ID" value="NZ_JACHHP010000002.1"/>
</dbReference>
<evidence type="ECO:0000313" key="7">
    <source>
        <dbReference type="EMBL" id="MBB5207810.1"/>
    </source>
</evidence>
<dbReference type="PROSITE" id="PS00133">
    <property type="entry name" value="CARBOXYPEPT_ZN_2"/>
    <property type="match status" value="1"/>
</dbReference>
<evidence type="ECO:0000313" key="8">
    <source>
        <dbReference type="Proteomes" id="UP000521199"/>
    </source>
</evidence>
<dbReference type="PANTHER" id="PTHR11705:SF119">
    <property type="entry name" value="OS02G0119300 PROTEIN"/>
    <property type="match status" value="1"/>
</dbReference>
<name>A0A7W8D6Q9_9GAMM</name>
<evidence type="ECO:0000256" key="4">
    <source>
        <dbReference type="ARBA" id="ARBA00022833"/>
    </source>
</evidence>
<dbReference type="Gene3D" id="3.40.630.10">
    <property type="entry name" value="Zn peptidases"/>
    <property type="match status" value="1"/>
</dbReference>
<evidence type="ECO:0000259" key="6">
    <source>
        <dbReference type="PROSITE" id="PS52035"/>
    </source>
</evidence>
<keyword evidence="3" id="KW-0479">Metal-binding</keyword>
<dbReference type="GO" id="GO:0005615">
    <property type="term" value="C:extracellular space"/>
    <property type="evidence" value="ECO:0007669"/>
    <property type="project" value="TreeGrafter"/>
</dbReference>
<dbReference type="AlphaFoldDB" id="A0A7W8D6Q9"/>
<comment type="similarity">
    <text evidence="2 5">Belongs to the peptidase M14 family.</text>
</comment>
<dbReference type="Pfam" id="PF13620">
    <property type="entry name" value="CarboxypepD_reg"/>
    <property type="match status" value="1"/>
</dbReference>
<comment type="caution">
    <text evidence="7">The sequence shown here is derived from an EMBL/GenBank/DDBJ whole genome shotgun (WGS) entry which is preliminary data.</text>
</comment>
<dbReference type="GO" id="GO:0008270">
    <property type="term" value="F:zinc ion binding"/>
    <property type="evidence" value="ECO:0007669"/>
    <property type="project" value="InterPro"/>
</dbReference>
<dbReference type="InterPro" id="IPR008969">
    <property type="entry name" value="CarboxyPept-like_regulatory"/>
</dbReference>
<dbReference type="Pfam" id="PF00246">
    <property type="entry name" value="Peptidase_M14"/>
    <property type="match status" value="1"/>
</dbReference>
<dbReference type="InterPro" id="IPR000834">
    <property type="entry name" value="Peptidase_M14"/>
</dbReference>
<dbReference type="Proteomes" id="UP000521199">
    <property type="component" value="Unassembled WGS sequence"/>
</dbReference>
<dbReference type="PROSITE" id="PS52035">
    <property type="entry name" value="PEPTIDASE_M14"/>
    <property type="match status" value="1"/>
</dbReference>
<organism evidence="7 8">
    <name type="scientific">Chiayiivirga flava</name>
    <dbReference type="NCBI Taxonomy" id="659595"/>
    <lineage>
        <taxon>Bacteria</taxon>
        <taxon>Pseudomonadati</taxon>
        <taxon>Pseudomonadota</taxon>
        <taxon>Gammaproteobacteria</taxon>
        <taxon>Lysobacterales</taxon>
        <taxon>Lysobacteraceae</taxon>
        <taxon>Chiayiivirga</taxon>
    </lineage>
</organism>
<evidence type="ECO:0000256" key="3">
    <source>
        <dbReference type="ARBA" id="ARBA00022723"/>
    </source>
</evidence>
<sequence length="974" mass="101390">MALAIALAGATASAPTRAHGDDVQVVRAWFDDAHKVDAVAPLLGHAQVDRAKGLLRTEADPWLRAQLIAAGFRVELDRAASDTLQRTAAAFSAATSGARAIPGFACYRTVEEAQDRLDDLASTHPQLLQMVDIGPSWQWQQGSGGYRLRVARATNSAIPGPKPALFVIGSIHAREYTPAELLLRFVEDLVEGYGSDADATWILDHHEVHVLVHANPDGRKRAEAGALWRKNTNSAYCATASQQGIDLNRNFPFAWNSAPGGSSGVPCQDTYRGPSGGSEPETEAIAAYATQLFGDHRGPLLTDPAPDDTPGIFMDIHSYSQLVLWPWGFTEDPAPNGTALAVLGRRLAAFNGYTAQAAIGLYATDGTTDDYTYGELGVASYAFELGTDFFQDCQTFENAIEPTNRAALRYAARVLRAPYVLPAGPDTTQVRAEPDLILAGDAATVVAQLDDARQQTGTPPFSGPVPAVQPIASAAAYLTPPWLPGATAQPLQAADGSFDTPVEAATGAIDSGALAPGRHLVYVQARDSSGADGPVGAAFVEVVAPEDAASIAGTVTDIVSGAPLVARVEIGPWQTTTAADGGYARVLRAGSWPMQVSAPGFETALEPALAVAAGDALTRDVALYRTCAVLDDPVEPAAVSPFTPQAPWQKRAGAGQDGGAAWLQSASGDYANNLDIALASATLDLSGYSSVSLRFDQRCNTEADWDYGIVEVSGNGGGSWSEVFRCDGETQWRTVELPLPQLDGAANARVRFRFTSDTAVRAPGWAVDNVVLSAGGAECRAGQQPPVSIDAFDATPAQIVAGDIATLAWTTRHATACSIANSSDASVHTIAAPDLASGTFAVSPAQDVIYTLSCDGADGPVTAETLVIVTSPPPVAILEFVAMPPTVAQGEGSTLAWTTENATACSIVADDGGAPYVVASEDLAEGSLLVEPEVDVAYTLSCDGEGGPVTALAAVTVMPPLPPAVFDDGFETAP</sequence>
<comment type="cofactor">
    <cofactor evidence="1">
        <name>Zn(2+)</name>
        <dbReference type="ChEBI" id="CHEBI:29105"/>
    </cofactor>
</comment>
<protein>
    <recommendedName>
        <fullName evidence="6">Peptidase M14 domain-containing protein</fullName>
    </recommendedName>
</protein>
<evidence type="ECO:0000256" key="1">
    <source>
        <dbReference type="ARBA" id="ARBA00001947"/>
    </source>
</evidence>
<dbReference type="GO" id="GO:0006508">
    <property type="term" value="P:proteolysis"/>
    <property type="evidence" value="ECO:0007669"/>
    <property type="project" value="InterPro"/>
</dbReference>